<dbReference type="PANTHER" id="PTHR30118">
    <property type="entry name" value="HTH-TYPE TRANSCRIPTIONAL REGULATOR LEUO-RELATED"/>
    <property type="match status" value="1"/>
</dbReference>
<dbReference type="InterPro" id="IPR036390">
    <property type="entry name" value="WH_DNA-bd_sf"/>
</dbReference>
<dbReference type="GO" id="GO:0003677">
    <property type="term" value="F:DNA binding"/>
    <property type="evidence" value="ECO:0007669"/>
    <property type="project" value="UniProtKB-KW"/>
</dbReference>
<dbReference type="SUPFAM" id="SSF46785">
    <property type="entry name" value="Winged helix' DNA-binding domain"/>
    <property type="match status" value="1"/>
</dbReference>
<evidence type="ECO:0000256" key="2">
    <source>
        <dbReference type="ARBA" id="ARBA00023015"/>
    </source>
</evidence>
<dbReference type="AlphaFoldDB" id="A0A5B7YHI4"/>
<dbReference type="Gene3D" id="1.10.10.10">
    <property type="entry name" value="Winged helix-like DNA-binding domain superfamily/Winged helix DNA-binding domain"/>
    <property type="match status" value="1"/>
</dbReference>
<dbReference type="InterPro" id="IPR036388">
    <property type="entry name" value="WH-like_DNA-bd_sf"/>
</dbReference>
<name>A0A5B7YHI4_9ALTE</name>
<dbReference type="GO" id="GO:0003700">
    <property type="term" value="F:DNA-binding transcription factor activity"/>
    <property type="evidence" value="ECO:0007669"/>
    <property type="project" value="InterPro"/>
</dbReference>
<feature type="domain" description="HTH lysR-type" evidence="5">
    <location>
        <begin position="7"/>
        <end position="63"/>
    </location>
</feature>
<dbReference type="Pfam" id="PF00126">
    <property type="entry name" value="HTH_1"/>
    <property type="match status" value="1"/>
</dbReference>
<dbReference type="Gene3D" id="3.40.190.10">
    <property type="entry name" value="Periplasmic binding protein-like II"/>
    <property type="match status" value="2"/>
</dbReference>
<organism evidence="6 7">
    <name type="scientific">Salinimonas iocasae</name>
    <dbReference type="NCBI Taxonomy" id="2572577"/>
    <lineage>
        <taxon>Bacteria</taxon>
        <taxon>Pseudomonadati</taxon>
        <taxon>Pseudomonadota</taxon>
        <taxon>Gammaproteobacteria</taxon>
        <taxon>Alteromonadales</taxon>
        <taxon>Alteromonadaceae</taxon>
        <taxon>Alteromonas/Salinimonas group</taxon>
        <taxon>Salinimonas</taxon>
    </lineage>
</organism>
<protein>
    <submittedName>
        <fullName evidence="6">LysR family transcriptional regulator</fullName>
    </submittedName>
</protein>
<dbReference type="PRINTS" id="PR00039">
    <property type="entry name" value="HTHLYSR"/>
</dbReference>
<gene>
    <name evidence="6" type="ORF">FBQ74_16500</name>
</gene>
<dbReference type="Proteomes" id="UP000304912">
    <property type="component" value="Chromosome"/>
</dbReference>
<dbReference type="OrthoDB" id="6621790at2"/>
<dbReference type="KEGG" id="salk:FBQ74_16500"/>
<dbReference type="InterPro" id="IPR037402">
    <property type="entry name" value="YidZ_PBP2"/>
</dbReference>
<evidence type="ECO:0000256" key="3">
    <source>
        <dbReference type="ARBA" id="ARBA00023125"/>
    </source>
</evidence>
<dbReference type="InterPro" id="IPR005119">
    <property type="entry name" value="LysR_subst-bd"/>
</dbReference>
<evidence type="ECO:0000256" key="4">
    <source>
        <dbReference type="ARBA" id="ARBA00023163"/>
    </source>
</evidence>
<keyword evidence="3" id="KW-0238">DNA-binding</keyword>
<evidence type="ECO:0000256" key="1">
    <source>
        <dbReference type="ARBA" id="ARBA00009437"/>
    </source>
</evidence>
<evidence type="ECO:0000313" key="6">
    <source>
        <dbReference type="EMBL" id="QCZ94975.1"/>
    </source>
</evidence>
<keyword evidence="7" id="KW-1185">Reference proteome</keyword>
<dbReference type="RefSeq" id="WP_139757705.1">
    <property type="nucleotide sequence ID" value="NZ_CP039852.1"/>
</dbReference>
<dbReference type="InterPro" id="IPR050389">
    <property type="entry name" value="LysR-type_TF"/>
</dbReference>
<keyword evidence="2" id="KW-0805">Transcription regulation</keyword>
<dbReference type="EMBL" id="CP039852">
    <property type="protein sequence ID" value="QCZ94975.1"/>
    <property type="molecule type" value="Genomic_DNA"/>
</dbReference>
<comment type="similarity">
    <text evidence="1">Belongs to the LysR transcriptional regulatory family.</text>
</comment>
<evidence type="ECO:0000259" key="5">
    <source>
        <dbReference type="PROSITE" id="PS50931"/>
    </source>
</evidence>
<evidence type="ECO:0000313" key="7">
    <source>
        <dbReference type="Proteomes" id="UP000304912"/>
    </source>
</evidence>
<dbReference type="CDD" id="cd08417">
    <property type="entry name" value="PBP2_Nitroaromatics_like"/>
    <property type="match status" value="1"/>
</dbReference>
<dbReference type="SUPFAM" id="SSF53850">
    <property type="entry name" value="Periplasmic binding protein-like II"/>
    <property type="match status" value="1"/>
</dbReference>
<dbReference type="Pfam" id="PF03466">
    <property type="entry name" value="LysR_substrate"/>
    <property type="match status" value="1"/>
</dbReference>
<dbReference type="PANTHER" id="PTHR30118:SF15">
    <property type="entry name" value="TRANSCRIPTIONAL REGULATORY PROTEIN"/>
    <property type="match status" value="1"/>
</dbReference>
<sequence length="312" mass="35203">MNIASKDFNLLMLFTVLYEERSLSRASLRMNLSQPALSHKLKKLRSEFDDPLFVRTGRGLTPTPKADGLAEEVCTLMRSLERFYVRSSEDDLASRTDTVQLYSTDFMELMLLPRLVRRVQEVAPHVRIVVRNTTGELPAKALENGDCDIAIAGFFDDLPSHLYRQALSQFSFVVLSDRQNQYWGHNRTLTNFLRCKHVVTTLTGDLSGVIDKALEKQGLSRAVIAGASSFMTLPYVVKGSDMLLTCLKPIAVHMCAVEPAFDMHASPLDIAPARIEQVWHPRTQEDPLRQWLRGEIKDILAEHAQTCARATE</sequence>
<reference evidence="6 7" key="1">
    <citation type="submission" date="2019-04" db="EMBL/GenBank/DDBJ databases">
        <title>Salinimonas iocasae sp. nov., a halophilic bacterium isolated from the outer tube casing of tubeworms in Okinawa Trough.</title>
        <authorList>
            <person name="Zhang H."/>
            <person name="Wang H."/>
            <person name="Li C."/>
        </authorList>
    </citation>
    <scope>NUCLEOTIDE SEQUENCE [LARGE SCALE GENOMIC DNA]</scope>
    <source>
        <strain evidence="6 7">KX18D6</strain>
    </source>
</reference>
<dbReference type="InterPro" id="IPR000847">
    <property type="entry name" value="LysR_HTH_N"/>
</dbReference>
<accession>A0A5B7YHI4</accession>
<proteinExistence type="inferred from homology"/>
<keyword evidence="4" id="KW-0804">Transcription</keyword>
<dbReference type="PROSITE" id="PS50931">
    <property type="entry name" value="HTH_LYSR"/>
    <property type="match status" value="1"/>
</dbReference>